<sequence length="104" mass="11480">MALPPLSPEQRRAALDKAAAARKQRAEVKEALKHGKLSLREVLASDSEAIRKMTVHALLASLPDIGKVRAQKIITELGISDSRRIQGLGFRQRERLLARFSSQG</sequence>
<reference evidence="3" key="2">
    <citation type="submission" date="2020-09" db="EMBL/GenBank/DDBJ databases">
        <authorList>
            <person name="Sun Q."/>
            <person name="Ohkuma M."/>
        </authorList>
    </citation>
    <scope>NUCLEOTIDE SEQUENCE</scope>
    <source>
        <strain evidence="3">JCM 3086</strain>
    </source>
</reference>
<evidence type="ECO:0000259" key="2">
    <source>
        <dbReference type="Pfam" id="PF22525"/>
    </source>
</evidence>
<keyword evidence="4" id="KW-1185">Reference proteome</keyword>
<dbReference type="InterPro" id="IPR055201">
    <property type="entry name" value="IHF-like_H2TH"/>
</dbReference>
<dbReference type="Gene3D" id="1.10.8.50">
    <property type="match status" value="1"/>
</dbReference>
<proteinExistence type="predicted"/>
<dbReference type="RefSeq" id="WP_189317336.1">
    <property type="nucleotide sequence ID" value="NZ_BMQA01000099.1"/>
</dbReference>
<gene>
    <name evidence="3" type="ORF">GCM10010121_092910</name>
</gene>
<dbReference type="Pfam" id="PF22525">
    <property type="entry name" value="H2TH_5"/>
    <property type="match status" value="1"/>
</dbReference>
<feature type="region of interest" description="Disordered" evidence="1">
    <location>
        <begin position="1"/>
        <end position="20"/>
    </location>
</feature>
<dbReference type="GO" id="GO:0005840">
    <property type="term" value="C:ribosome"/>
    <property type="evidence" value="ECO:0007669"/>
    <property type="project" value="UniProtKB-KW"/>
</dbReference>
<dbReference type="EMBL" id="BMQA01000099">
    <property type="protein sequence ID" value="GGJ67614.1"/>
    <property type="molecule type" value="Genomic_DNA"/>
</dbReference>
<keyword evidence="3" id="KW-0689">Ribosomal protein</keyword>
<dbReference type="NCBIfam" id="NF041260">
    <property type="entry name" value="actino_IHF"/>
    <property type="match status" value="1"/>
</dbReference>
<dbReference type="Proteomes" id="UP000657574">
    <property type="component" value="Unassembled WGS sequence"/>
</dbReference>
<feature type="domain" description="Integration host factor-like helix-two turn-helix" evidence="2">
    <location>
        <begin position="32"/>
        <end position="100"/>
    </location>
</feature>
<keyword evidence="3" id="KW-0687">Ribonucleoprotein</keyword>
<dbReference type="InterPro" id="IPR047806">
    <property type="entry name" value="IHF_actinobact"/>
</dbReference>
<reference evidence="3" key="1">
    <citation type="journal article" date="2014" name="Int. J. Syst. Evol. Microbiol.">
        <title>Complete genome sequence of Corynebacterium casei LMG S-19264T (=DSM 44701T), isolated from a smear-ripened cheese.</title>
        <authorList>
            <consortium name="US DOE Joint Genome Institute (JGI-PGF)"/>
            <person name="Walter F."/>
            <person name="Albersmeier A."/>
            <person name="Kalinowski J."/>
            <person name="Ruckert C."/>
        </authorList>
    </citation>
    <scope>NUCLEOTIDE SEQUENCE</scope>
    <source>
        <strain evidence="3">JCM 3086</strain>
    </source>
</reference>
<accession>A0A917P9E5</accession>
<evidence type="ECO:0000313" key="4">
    <source>
        <dbReference type="Proteomes" id="UP000657574"/>
    </source>
</evidence>
<evidence type="ECO:0000313" key="3">
    <source>
        <dbReference type="EMBL" id="GGJ67614.1"/>
    </source>
</evidence>
<organism evidence="3 4">
    <name type="scientific">Streptomyces brasiliensis</name>
    <dbReference type="NCBI Taxonomy" id="1954"/>
    <lineage>
        <taxon>Bacteria</taxon>
        <taxon>Bacillati</taxon>
        <taxon>Actinomycetota</taxon>
        <taxon>Actinomycetes</taxon>
        <taxon>Kitasatosporales</taxon>
        <taxon>Streptomycetaceae</taxon>
        <taxon>Streptomyces</taxon>
    </lineage>
</organism>
<comment type="caution">
    <text evidence="3">The sequence shown here is derived from an EMBL/GenBank/DDBJ whole genome shotgun (WGS) entry which is preliminary data.</text>
</comment>
<dbReference type="AlphaFoldDB" id="A0A917P9E5"/>
<protein>
    <submittedName>
        <fullName evidence="3">30S ribosomal protein S13</fullName>
    </submittedName>
</protein>
<name>A0A917P9E5_9ACTN</name>
<evidence type="ECO:0000256" key="1">
    <source>
        <dbReference type="SAM" id="MobiDB-lite"/>
    </source>
</evidence>